<reference evidence="2 3" key="1">
    <citation type="journal article" date="2017" name="Genome Biol. Evol.">
        <title>Phytophthora megakarya and P. palmivora, closely related causal agents of cacao black pod rot, underwent increases in genome sizes and gene numbers by different mechanisms.</title>
        <authorList>
            <person name="Ali S.S."/>
            <person name="Shao J."/>
            <person name="Lary D.J."/>
            <person name="Kronmiller B."/>
            <person name="Shen D."/>
            <person name="Strem M.D."/>
            <person name="Amoako-Attah I."/>
            <person name="Akrofi A.Y."/>
            <person name="Begoude B.A."/>
            <person name="Ten Hoopen G.M."/>
            <person name="Coulibaly K."/>
            <person name="Kebe B.I."/>
            <person name="Melnick R.L."/>
            <person name="Guiltinan M.J."/>
            <person name="Tyler B.M."/>
            <person name="Meinhardt L.W."/>
            <person name="Bailey B.A."/>
        </authorList>
    </citation>
    <scope>NUCLEOTIDE SEQUENCE [LARGE SCALE GENOMIC DNA]</scope>
    <source>
        <strain evidence="3">sbr112.9</strain>
    </source>
</reference>
<organism evidence="2 3">
    <name type="scientific">Phytophthora palmivora</name>
    <dbReference type="NCBI Taxonomy" id="4796"/>
    <lineage>
        <taxon>Eukaryota</taxon>
        <taxon>Sar</taxon>
        <taxon>Stramenopiles</taxon>
        <taxon>Oomycota</taxon>
        <taxon>Peronosporomycetes</taxon>
        <taxon>Peronosporales</taxon>
        <taxon>Peronosporaceae</taxon>
        <taxon>Phytophthora</taxon>
    </lineage>
</organism>
<dbReference type="AlphaFoldDB" id="A0A2P4X2K6"/>
<evidence type="ECO:0000313" key="3">
    <source>
        <dbReference type="Proteomes" id="UP000237271"/>
    </source>
</evidence>
<accession>A0A2P4X2K6</accession>
<sequence length="189" mass="20432">MEDLDNSLIPALMTSADMVPLIQGVTRISTALRLSTRSRSSGSHEFCDEVYPPLHKQLGATQSAAAIGRPAPHGSGARRSDQRGQEELSHVFEYEAPSQPYPPGPSTSGRDSVGSLLSDEAAAQADKPGTLEVLRQDLDTLGRETRELHGRVDSRAPAAALKELRRGLDALSYELLPKLFPFGTVIRFV</sequence>
<gene>
    <name evidence="2" type="ORF">PHPALM_31431</name>
</gene>
<keyword evidence="3" id="KW-1185">Reference proteome</keyword>
<comment type="caution">
    <text evidence="2">The sequence shown here is derived from an EMBL/GenBank/DDBJ whole genome shotgun (WGS) entry which is preliminary data.</text>
</comment>
<feature type="region of interest" description="Disordered" evidence="1">
    <location>
        <begin position="67"/>
        <end position="86"/>
    </location>
</feature>
<protein>
    <submittedName>
        <fullName evidence="2">Uncharacterized protein</fullName>
    </submittedName>
</protein>
<evidence type="ECO:0000256" key="1">
    <source>
        <dbReference type="SAM" id="MobiDB-lite"/>
    </source>
</evidence>
<dbReference type="EMBL" id="NCKW01017022">
    <property type="protein sequence ID" value="POM59789.1"/>
    <property type="molecule type" value="Genomic_DNA"/>
</dbReference>
<evidence type="ECO:0000313" key="2">
    <source>
        <dbReference type="EMBL" id="POM59789.1"/>
    </source>
</evidence>
<proteinExistence type="predicted"/>
<dbReference type="Proteomes" id="UP000237271">
    <property type="component" value="Unassembled WGS sequence"/>
</dbReference>
<feature type="region of interest" description="Disordered" evidence="1">
    <location>
        <begin position="95"/>
        <end position="114"/>
    </location>
</feature>
<name>A0A2P4X2K6_9STRA</name>